<gene>
    <name evidence="4" type="ORF">A3A78_04685</name>
</gene>
<accession>A0A1F4VEW9</accession>
<dbReference type="Pfam" id="PF03816">
    <property type="entry name" value="LytR_cpsA_psr"/>
    <property type="match status" value="1"/>
</dbReference>
<dbReference type="NCBIfam" id="TIGR00350">
    <property type="entry name" value="lytR_cpsA_psr"/>
    <property type="match status" value="1"/>
</dbReference>
<keyword evidence="2" id="KW-0472">Membrane</keyword>
<protein>
    <recommendedName>
        <fullName evidence="3">Cell envelope-related transcriptional attenuator domain-containing protein</fullName>
    </recommendedName>
</protein>
<dbReference type="InterPro" id="IPR050922">
    <property type="entry name" value="LytR/CpsA/Psr_CW_biosynth"/>
</dbReference>
<evidence type="ECO:0000256" key="2">
    <source>
        <dbReference type="SAM" id="Phobius"/>
    </source>
</evidence>
<dbReference type="EMBL" id="MEVI01000003">
    <property type="protein sequence ID" value="OGC55243.1"/>
    <property type="molecule type" value="Genomic_DNA"/>
</dbReference>
<dbReference type="PANTHER" id="PTHR33392:SF6">
    <property type="entry name" value="POLYISOPRENYL-TEICHOIC ACID--PEPTIDOGLYCAN TEICHOIC ACID TRANSFERASE TAGU"/>
    <property type="match status" value="1"/>
</dbReference>
<dbReference type="Proteomes" id="UP000176504">
    <property type="component" value="Unassembled WGS sequence"/>
</dbReference>
<feature type="domain" description="Cell envelope-related transcriptional attenuator" evidence="3">
    <location>
        <begin position="94"/>
        <end position="254"/>
    </location>
</feature>
<dbReference type="AlphaFoldDB" id="A0A1F4VEW9"/>
<dbReference type="Gene3D" id="3.40.630.190">
    <property type="entry name" value="LCP protein"/>
    <property type="match status" value="1"/>
</dbReference>
<evidence type="ECO:0000256" key="1">
    <source>
        <dbReference type="ARBA" id="ARBA00006068"/>
    </source>
</evidence>
<proteinExistence type="inferred from homology"/>
<dbReference type="InterPro" id="IPR004474">
    <property type="entry name" value="LytR_CpsA_psr"/>
</dbReference>
<reference evidence="4 5" key="1">
    <citation type="journal article" date="2016" name="Nat. Commun.">
        <title>Thousands of microbial genomes shed light on interconnected biogeochemical processes in an aquifer system.</title>
        <authorList>
            <person name="Anantharaman K."/>
            <person name="Brown C.T."/>
            <person name="Hug L.A."/>
            <person name="Sharon I."/>
            <person name="Castelle C.J."/>
            <person name="Probst A.J."/>
            <person name="Thomas B.C."/>
            <person name="Singh A."/>
            <person name="Wilkins M.J."/>
            <person name="Karaoz U."/>
            <person name="Brodie E.L."/>
            <person name="Williams K.H."/>
            <person name="Hubbard S.S."/>
            <person name="Banfield J.F."/>
        </authorList>
    </citation>
    <scope>NUCLEOTIDE SEQUENCE [LARGE SCALE GENOMIC DNA]</scope>
</reference>
<feature type="transmembrane region" description="Helical" evidence="2">
    <location>
        <begin position="24"/>
        <end position="44"/>
    </location>
</feature>
<evidence type="ECO:0000313" key="5">
    <source>
        <dbReference type="Proteomes" id="UP000176504"/>
    </source>
</evidence>
<evidence type="ECO:0000313" key="4">
    <source>
        <dbReference type="EMBL" id="OGC55243.1"/>
    </source>
</evidence>
<name>A0A1F4VEW9_UNCKA</name>
<sequence>MRYIDLGAVNLQEKNKEENKKGSFLKPFLVLLFVFVLLAVFVVFNREGFSALLSSVSLVSSFVSPRELKETDGRTNVLILGLDRRQGVADGGLTDTILVASVGRASKDIVMISLPRDLIVNSPNGGYLKLNAVYAVNGVSDMDELVGGILGVPIHYYAVIDFNAFKKMVDILGGIDVNVDRSFDDYFYPIEGMEDALPEESRYKHVHFDAGLQRMDSETALIFSRSRKGGNDEGTDFARAKRQQKVILAIRDKVLSLETLSNPVKIKELYDTYNTYVETDLKLSEVQGLYDIARSVGFSEIKSIVLDDRSSQDEGGLLYAPEDTTLYGGAYVLIPKAGNYSQIHAYVSKFLFGD</sequence>
<evidence type="ECO:0000259" key="3">
    <source>
        <dbReference type="Pfam" id="PF03816"/>
    </source>
</evidence>
<keyword evidence="2" id="KW-0812">Transmembrane</keyword>
<comment type="similarity">
    <text evidence="1">Belongs to the LytR/CpsA/Psr (LCP) family.</text>
</comment>
<dbReference type="PANTHER" id="PTHR33392">
    <property type="entry name" value="POLYISOPRENYL-TEICHOIC ACID--PEPTIDOGLYCAN TEICHOIC ACID TRANSFERASE TAGU"/>
    <property type="match status" value="1"/>
</dbReference>
<keyword evidence="2" id="KW-1133">Transmembrane helix</keyword>
<comment type="caution">
    <text evidence="4">The sequence shown here is derived from an EMBL/GenBank/DDBJ whole genome shotgun (WGS) entry which is preliminary data.</text>
</comment>
<organism evidence="4 5">
    <name type="scientific">candidate division WWE3 bacterium RIFCSPLOWO2_01_FULL_41_18</name>
    <dbReference type="NCBI Taxonomy" id="1802625"/>
    <lineage>
        <taxon>Bacteria</taxon>
        <taxon>Katanobacteria</taxon>
    </lineage>
</organism>